<evidence type="ECO:0000256" key="8">
    <source>
        <dbReference type="SAM" id="MobiDB-lite"/>
    </source>
</evidence>
<dbReference type="PROSITE" id="PS51892">
    <property type="entry name" value="SUBTILASE"/>
    <property type="match status" value="1"/>
</dbReference>
<feature type="active site" description="Charge relay system" evidence="7">
    <location>
        <position position="357"/>
    </location>
</feature>
<dbReference type="Gene3D" id="3.30.70.80">
    <property type="entry name" value="Peptidase S8 propeptide/proteinase inhibitor I9"/>
    <property type="match status" value="1"/>
</dbReference>
<feature type="signal peptide" evidence="9">
    <location>
        <begin position="1"/>
        <end position="23"/>
    </location>
</feature>
<dbReference type="CDD" id="cd07477">
    <property type="entry name" value="Peptidases_S8_Subtilisin_subset"/>
    <property type="match status" value="1"/>
</dbReference>
<keyword evidence="2 7" id="KW-0645">Protease</keyword>
<dbReference type="PROSITE" id="PS00138">
    <property type="entry name" value="SUBTILASE_SER"/>
    <property type="match status" value="1"/>
</dbReference>
<evidence type="ECO:0000256" key="5">
    <source>
        <dbReference type="ARBA" id="ARBA00022825"/>
    </source>
</evidence>
<dbReference type="GO" id="GO:0046872">
    <property type="term" value="F:metal ion binding"/>
    <property type="evidence" value="ECO:0007669"/>
    <property type="project" value="UniProtKB-KW"/>
</dbReference>
<keyword evidence="9" id="KW-0732">Signal</keyword>
<dbReference type="FunFam" id="2.60.120.380:FF:000013">
    <property type="entry name" value="Alkaline serine protease"/>
    <property type="match status" value="1"/>
</dbReference>
<evidence type="ECO:0000313" key="13">
    <source>
        <dbReference type="Proteomes" id="UP001239782"/>
    </source>
</evidence>
<dbReference type="PANTHER" id="PTHR43806">
    <property type="entry name" value="PEPTIDASE S8"/>
    <property type="match status" value="1"/>
</dbReference>
<dbReference type="InterPro" id="IPR022398">
    <property type="entry name" value="Peptidase_S8_His-AS"/>
</dbReference>
<dbReference type="RefSeq" id="WP_309201172.1">
    <property type="nucleotide sequence ID" value="NZ_CP133548.1"/>
</dbReference>
<dbReference type="InterPro" id="IPR034202">
    <property type="entry name" value="Subtilisin_Carlsberg-like"/>
</dbReference>
<evidence type="ECO:0000256" key="3">
    <source>
        <dbReference type="ARBA" id="ARBA00022723"/>
    </source>
</evidence>
<reference evidence="12 13" key="1">
    <citation type="submission" date="2023-08" db="EMBL/GenBank/DDBJ databases">
        <title>Pleionea litopenaei sp. nov., isolated from stomach of juvenile Litopenaeus vannamei.</title>
        <authorList>
            <person name="Rho A.M."/>
            <person name="Hwang C.Y."/>
        </authorList>
    </citation>
    <scope>NUCLEOTIDE SEQUENCE [LARGE SCALE GENOMIC DNA]</scope>
    <source>
        <strain evidence="12 13">HL-JVS1</strain>
    </source>
</reference>
<dbReference type="PANTHER" id="PTHR43806:SF11">
    <property type="entry name" value="CEREVISIN-RELATED"/>
    <property type="match status" value="1"/>
</dbReference>
<name>A0AA51X6E9_9GAMM</name>
<feature type="active site" description="Charge relay system" evidence="7">
    <location>
        <position position="163"/>
    </location>
</feature>
<dbReference type="Proteomes" id="UP001239782">
    <property type="component" value="Chromosome"/>
</dbReference>
<dbReference type="GO" id="GO:0006508">
    <property type="term" value="P:proteolysis"/>
    <property type="evidence" value="ECO:0007669"/>
    <property type="project" value="UniProtKB-KW"/>
</dbReference>
<dbReference type="InterPro" id="IPR023828">
    <property type="entry name" value="Peptidase_S8_Ser-AS"/>
</dbReference>
<feature type="domain" description="Peptidase C-terminal archaeal/bacterial" evidence="11">
    <location>
        <begin position="454"/>
        <end position="522"/>
    </location>
</feature>
<feature type="region of interest" description="Disordered" evidence="8">
    <location>
        <begin position="420"/>
        <end position="440"/>
    </location>
</feature>
<keyword evidence="5 7" id="KW-0720">Serine protease</keyword>
<dbReference type="PRINTS" id="PR00723">
    <property type="entry name" value="SUBTILISIN"/>
</dbReference>
<keyword evidence="13" id="KW-1185">Reference proteome</keyword>
<keyword evidence="3" id="KW-0479">Metal-binding</keyword>
<dbReference type="InterPro" id="IPR007280">
    <property type="entry name" value="Peptidase_C_arc/bac"/>
</dbReference>
<protein>
    <submittedName>
        <fullName evidence="12">S8 family serine peptidase</fullName>
    </submittedName>
</protein>
<comment type="similarity">
    <text evidence="1 7">Belongs to the peptidase S8 family.</text>
</comment>
<dbReference type="InterPro" id="IPR015500">
    <property type="entry name" value="Peptidase_S8_subtilisin-rel"/>
</dbReference>
<feature type="active site" description="Charge relay system" evidence="7">
    <location>
        <position position="200"/>
    </location>
</feature>
<proteinExistence type="inferred from homology"/>
<gene>
    <name evidence="12" type="ORF">Q9312_12410</name>
</gene>
<feature type="domain" description="Peptidase S8/S53" evidence="10">
    <location>
        <begin position="156"/>
        <end position="405"/>
    </location>
</feature>
<keyword evidence="4 7" id="KW-0378">Hydrolase</keyword>
<dbReference type="InterPro" id="IPR000209">
    <property type="entry name" value="Peptidase_S8/S53_dom"/>
</dbReference>
<dbReference type="EMBL" id="CP133548">
    <property type="protein sequence ID" value="WMS86020.1"/>
    <property type="molecule type" value="Genomic_DNA"/>
</dbReference>
<organism evidence="12 13">
    <name type="scientific">Pleionea litopenaei</name>
    <dbReference type="NCBI Taxonomy" id="3070815"/>
    <lineage>
        <taxon>Bacteria</taxon>
        <taxon>Pseudomonadati</taxon>
        <taxon>Pseudomonadota</taxon>
        <taxon>Gammaproteobacteria</taxon>
        <taxon>Oceanospirillales</taxon>
        <taxon>Pleioneaceae</taxon>
        <taxon>Pleionea</taxon>
    </lineage>
</organism>
<dbReference type="PROSITE" id="PS00137">
    <property type="entry name" value="SUBTILASE_HIS"/>
    <property type="match status" value="1"/>
</dbReference>
<dbReference type="InterPro" id="IPR050131">
    <property type="entry name" value="Peptidase_S8_subtilisin-like"/>
</dbReference>
<keyword evidence="6" id="KW-0865">Zymogen</keyword>
<dbReference type="Pfam" id="PF00082">
    <property type="entry name" value="Peptidase_S8"/>
    <property type="match status" value="1"/>
</dbReference>
<dbReference type="Pfam" id="PF04151">
    <property type="entry name" value="PPC"/>
    <property type="match status" value="2"/>
</dbReference>
<evidence type="ECO:0000259" key="11">
    <source>
        <dbReference type="Pfam" id="PF04151"/>
    </source>
</evidence>
<feature type="chain" id="PRO_5041256906" evidence="9">
    <location>
        <begin position="24"/>
        <end position="642"/>
    </location>
</feature>
<evidence type="ECO:0000256" key="7">
    <source>
        <dbReference type="PROSITE-ProRule" id="PRU01240"/>
    </source>
</evidence>
<evidence type="ECO:0000256" key="9">
    <source>
        <dbReference type="SAM" id="SignalP"/>
    </source>
</evidence>
<evidence type="ECO:0000256" key="6">
    <source>
        <dbReference type="ARBA" id="ARBA00023145"/>
    </source>
</evidence>
<dbReference type="InterPro" id="IPR037045">
    <property type="entry name" value="S8pro/Inhibitor_I9_sf"/>
</dbReference>
<dbReference type="KEGG" id="plei:Q9312_12410"/>
<evidence type="ECO:0000256" key="1">
    <source>
        <dbReference type="ARBA" id="ARBA00011073"/>
    </source>
</evidence>
<dbReference type="Gene3D" id="3.40.50.200">
    <property type="entry name" value="Peptidase S8/S53 domain"/>
    <property type="match status" value="1"/>
</dbReference>
<dbReference type="SUPFAM" id="SSF54897">
    <property type="entry name" value="Protease propeptides/inhibitors"/>
    <property type="match status" value="1"/>
</dbReference>
<dbReference type="Gene3D" id="2.60.120.380">
    <property type="match status" value="2"/>
</dbReference>
<dbReference type="SUPFAM" id="SSF52743">
    <property type="entry name" value="Subtilisin-like"/>
    <property type="match status" value="1"/>
</dbReference>
<dbReference type="GO" id="GO:0005615">
    <property type="term" value="C:extracellular space"/>
    <property type="evidence" value="ECO:0007669"/>
    <property type="project" value="TreeGrafter"/>
</dbReference>
<evidence type="ECO:0000256" key="2">
    <source>
        <dbReference type="ARBA" id="ARBA00022670"/>
    </source>
</evidence>
<dbReference type="InterPro" id="IPR036852">
    <property type="entry name" value="Peptidase_S8/S53_dom_sf"/>
</dbReference>
<feature type="domain" description="Peptidase C-terminal archaeal/bacterial" evidence="11">
    <location>
        <begin position="561"/>
        <end position="627"/>
    </location>
</feature>
<accession>A0AA51X6E9</accession>
<sequence>MKNKPAKLFMTTLIAGSITAVLAQSPYDFNLSKNTAEAAKAASASSAEQRYIIKFKDNSPYTVMSANGQAKLGSSADQLMAKTNARIMRKLPNSAAIAAMLTPKSLAAIQSNPNVEYVEVDPIRYIQASPSPMAESTPYGIQMVQADQVSDSLTGNMKVCIVDTGYELGHEDLISSGVTGDDNDGNGNDTGNWYQPGHPHGTHVAGTIAALGGNNVGVVGVNPSGNLGLHIVKVFNNAGSWGYGSDLVAAVNQCVSAGSDVISMSLGGGASSTAERNAFASALNNGVLSIAAAGNSGNSSLSYPASYDEVMSVAAVNSSGTRASFSQYNSQVEIAAPGVSVLSTVLNDGYASYDGTSMATPHVSGVAALVWSHYPSCSASQIRAALNATAEDRGSAGRDTQYGWGIVKAKAAYDYLANGCDGGGNPPPPPPGGDTELTNGQTVSNLSGSQGSEAFFTLDVPAGATDLTFQMAGGSGDADMYVRFGSKPTTSTYECRPYLNGNNETCNISNVQAGTYYVMLRGYSAFSGTSLVGSFNESSGGNGGTFNKSNLQGASGSWQHFTVQIPQGMSSFTIDMAGGSGDADMYVRRGSQPTTSSYDCRPYRWGNTESCSFNNPASGTWYISVRGYSTYSGVGIDAEWNP</sequence>
<dbReference type="AlphaFoldDB" id="A0AA51X6E9"/>
<evidence type="ECO:0000256" key="4">
    <source>
        <dbReference type="ARBA" id="ARBA00022801"/>
    </source>
</evidence>
<dbReference type="GO" id="GO:0004252">
    <property type="term" value="F:serine-type endopeptidase activity"/>
    <property type="evidence" value="ECO:0007669"/>
    <property type="project" value="UniProtKB-UniRule"/>
</dbReference>
<evidence type="ECO:0000259" key="10">
    <source>
        <dbReference type="Pfam" id="PF00082"/>
    </source>
</evidence>
<evidence type="ECO:0000313" key="12">
    <source>
        <dbReference type="EMBL" id="WMS86020.1"/>
    </source>
</evidence>